<feature type="transmembrane region" description="Helical" evidence="3">
    <location>
        <begin position="193"/>
        <end position="215"/>
    </location>
</feature>
<feature type="transmembrane region" description="Helical" evidence="3">
    <location>
        <begin position="133"/>
        <end position="154"/>
    </location>
</feature>
<feature type="transmembrane region" description="Helical" evidence="3">
    <location>
        <begin position="393"/>
        <end position="412"/>
    </location>
</feature>
<dbReference type="PROSITE" id="PS50850">
    <property type="entry name" value="MFS"/>
    <property type="match status" value="1"/>
</dbReference>
<dbReference type="InterPro" id="IPR011701">
    <property type="entry name" value="MFS"/>
</dbReference>
<accession>A0AA39YLY0</accession>
<dbReference type="Pfam" id="PF07690">
    <property type="entry name" value="MFS_1"/>
    <property type="match status" value="1"/>
</dbReference>
<evidence type="ECO:0000313" key="6">
    <source>
        <dbReference type="Proteomes" id="UP001174936"/>
    </source>
</evidence>
<comment type="subcellular location">
    <subcellularLocation>
        <location evidence="1">Membrane</location>
        <topology evidence="1">Multi-pass membrane protein</topology>
    </subcellularLocation>
</comment>
<sequence length="421" mass="44633">MNMNLQRRPSPPTYRIHAYLNTFGPAPDGGLRAWLVAAGGASITFACMGFTNSFGVFQEYYTTHQLASESPDKVAWIGSLSVFLQFSGGAFSGPLFDRYGAWIIRPAAVLYLLSIMLTSLCTQYWHFMLCQGVLMGLSGSVLQFPTFAAVSQYFDKRRAAALGIVISGSSLGGVVFPVALSKMLNSSQLSFGWAVRIMGFVATPMVLFTCVAVTARLPPRKTQFFLPAAFRDVKYSLLVAALFFSFLGMMTPLFFLPTYAVACGVDPALASYLVAILNGASTFGRIIPGVLADKYGKFNVFAIGSLCTGVVVLCLTPAKSTAGLVVYAVAIGFSSGTIISGGSAAFTICTDDARNLGTYLGMGIAVGAVATLIGPPLNGALVDRYGGFFELSVFSGVMCLVGGVVAFVAKAWTDKGFWGRV</sequence>
<dbReference type="AlphaFoldDB" id="A0AA39YLY0"/>
<dbReference type="InterPro" id="IPR036259">
    <property type="entry name" value="MFS_trans_sf"/>
</dbReference>
<evidence type="ECO:0000313" key="5">
    <source>
        <dbReference type="EMBL" id="KAK0654819.1"/>
    </source>
</evidence>
<dbReference type="PANTHER" id="PTHR11360">
    <property type="entry name" value="MONOCARBOXYLATE TRANSPORTER"/>
    <property type="match status" value="1"/>
</dbReference>
<dbReference type="PANTHER" id="PTHR11360:SF319">
    <property type="entry name" value="MAJOR FACILITATOR SUPERFAMILY (MFS) PROFILE DOMAIN-CONTAINING PROTEIN"/>
    <property type="match status" value="1"/>
</dbReference>
<keyword evidence="3" id="KW-0472">Membrane</keyword>
<comment type="similarity">
    <text evidence="2">Belongs to the major facilitator superfamily. Monocarboxylate porter (TC 2.A.1.13) family.</text>
</comment>
<reference evidence="5" key="1">
    <citation type="submission" date="2023-06" db="EMBL/GenBank/DDBJ databases">
        <title>Genome-scale phylogeny and comparative genomics of the fungal order Sordariales.</title>
        <authorList>
            <consortium name="Lawrence Berkeley National Laboratory"/>
            <person name="Hensen N."/>
            <person name="Bonometti L."/>
            <person name="Westerberg I."/>
            <person name="Brannstrom I.O."/>
            <person name="Guillou S."/>
            <person name="Cros-Aarteil S."/>
            <person name="Calhoun S."/>
            <person name="Haridas S."/>
            <person name="Kuo A."/>
            <person name="Mondo S."/>
            <person name="Pangilinan J."/>
            <person name="Riley R."/>
            <person name="Labutti K."/>
            <person name="Andreopoulos B."/>
            <person name="Lipzen A."/>
            <person name="Chen C."/>
            <person name="Yanf M."/>
            <person name="Daum C."/>
            <person name="Ng V."/>
            <person name="Clum A."/>
            <person name="Steindorff A."/>
            <person name="Ohm R."/>
            <person name="Martin F."/>
            <person name="Silar P."/>
            <person name="Natvig D."/>
            <person name="Lalanne C."/>
            <person name="Gautier V."/>
            <person name="Ament-Velasquez S.L."/>
            <person name="Kruys A."/>
            <person name="Hutchinson M.I."/>
            <person name="Powell A.J."/>
            <person name="Barry K."/>
            <person name="Miller A.N."/>
            <person name="Grigoriev I.V."/>
            <person name="Debuchy R."/>
            <person name="Gladieux P."/>
            <person name="Thoren M.H."/>
            <person name="Johannesson H."/>
        </authorList>
    </citation>
    <scope>NUCLEOTIDE SEQUENCE</scope>
    <source>
        <strain evidence="5">SMH2532-1</strain>
    </source>
</reference>
<feature type="transmembrane region" description="Helical" evidence="3">
    <location>
        <begin position="356"/>
        <end position="373"/>
    </location>
</feature>
<feature type="transmembrane region" description="Helical" evidence="3">
    <location>
        <begin position="33"/>
        <end position="54"/>
    </location>
</feature>
<feature type="transmembrane region" description="Helical" evidence="3">
    <location>
        <begin position="74"/>
        <end position="96"/>
    </location>
</feature>
<gene>
    <name evidence="5" type="ORF">B0T16DRAFT_424042</name>
</gene>
<organism evidence="5 6">
    <name type="scientific">Cercophora newfieldiana</name>
    <dbReference type="NCBI Taxonomy" id="92897"/>
    <lineage>
        <taxon>Eukaryota</taxon>
        <taxon>Fungi</taxon>
        <taxon>Dikarya</taxon>
        <taxon>Ascomycota</taxon>
        <taxon>Pezizomycotina</taxon>
        <taxon>Sordariomycetes</taxon>
        <taxon>Sordariomycetidae</taxon>
        <taxon>Sordariales</taxon>
        <taxon>Lasiosphaeriaceae</taxon>
        <taxon>Cercophora</taxon>
    </lineage>
</organism>
<proteinExistence type="inferred from homology"/>
<dbReference type="CDD" id="cd17352">
    <property type="entry name" value="MFS_MCT_SLC16"/>
    <property type="match status" value="1"/>
</dbReference>
<dbReference type="GO" id="GO:0022857">
    <property type="term" value="F:transmembrane transporter activity"/>
    <property type="evidence" value="ECO:0007669"/>
    <property type="project" value="InterPro"/>
</dbReference>
<keyword evidence="6" id="KW-1185">Reference proteome</keyword>
<feature type="transmembrane region" description="Helical" evidence="3">
    <location>
        <begin position="298"/>
        <end position="318"/>
    </location>
</feature>
<protein>
    <submittedName>
        <fullName evidence="5">Major facilitator superfamily domain-containing protein</fullName>
    </submittedName>
</protein>
<dbReference type="SUPFAM" id="SSF103473">
    <property type="entry name" value="MFS general substrate transporter"/>
    <property type="match status" value="1"/>
</dbReference>
<dbReference type="InterPro" id="IPR050327">
    <property type="entry name" value="Proton-linked_MCT"/>
</dbReference>
<evidence type="ECO:0000256" key="1">
    <source>
        <dbReference type="ARBA" id="ARBA00004141"/>
    </source>
</evidence>
<feature type="transmembrane region" description="Helical" evidence="3">
    <location>
        <begin position="235"/>
        <end position="256"/>
    </location>
</feature>
<dbReference type="GO" id="GO:0016020">
    <property type="term" value="C:membrane"/>
    <property type="evidence" value="ECO:0007669"/>
    <property type="project" value="UniProtKB-SubCell"/>
</dbReference>
<dbReference type="EMBL" id="JAULSV010000001">
    <property type="protein sequence ID" value="KAK0654819.1"/>
    <property type="molecule type" value="Genomic_DNA"/>
</dbReference>
<evidence type="ECO:0000256" key="2">
    <source>
        <dbReference type="ARBA" id="ARBA00006727"/>
    </source>
</evidence>
<evidence type="ECO:0000259" key="4">
    <source>
        <dbReference type="PROSITE" id="PS50850"/>
    </source>
</evidence>
<evidence type="ECO:0000256" key="3">
    <source>
        <dbReference type="SAM" id="Phobius"/>
    </source>
</evidence>
<keyword evidence="3" id="KW-1133">Transmembrane helix</keyword>
<feature type="transmembrane region" description="Helical" evidence="3">
    <location>
        <begin position="324"/>
        <end position="349"/>
    </location>
</feature>
<feature type="domain" description="Major facilitator superfamily (MFS) profile" evidence="4">
    <location>
        <begin position="233"/>
        <end position="421"/>
    </location>
</feature>
<feature type="transmembrane region" description="Helical" evidence="3">
    <location>
        <begin position="161"/>
        <end position="181"/>
    </location>
</feature>
<feature type="transmembrane region" description="Helical" evidence="3">
    <location>
        <begin position="108"/>
        <end position="127"/>
    </location>
</feature>
<name>A0AA39YLY0_9PEZI</name>
<keyword evidence="3" id="KW-0812">Transmembrane</keyword>
<dbReference type="Gene3D" id="1.20.1250.20">
    <property type="entry name" value="MFS general substrate transporter like domains"/>
    <property type="match status" value="2"/>
</dbReference>
<feature type="transmembrane region" description="Helical" evidence="3">
    <location>
        <begin position="268"/>
        <end position="286"/>
    </location>
</feature>
<dbReference type="Proteomes" id="UP001174936">
    <property type="component" value="Unassembled WGS sequence"/>
</dbReference>
<dbReference type="InterPro" id="IPR020846">
    <property type="entry name" value="MFS_dom"/>
</dbReference>
<comment type="caution">
    <text evidence="5">The sequence shown here is derived from an EMBL/GenBank/DDBJ whole genome shotgun (WGS) entry which is preliminary data.</text>
</comment>